<evidence type="ECO:0000256" key="4">
    <source>
        <dbReference type="ARBA" id="ARBA00022618"/>
    </source>
</evidence>
<dbReference type="SUPFAM" id="SSF50978">
    <property type="entry name" value="WD40 repeat-like"/>
    <property type="match status" value="1"/>
</dbReference>
<dbReference type="InterPro" id="IPR020472">
    <property type="entry name" value="WD40_PAC1"/>
</dbReference>
<feature type="coiled-coil region" evidence="11">
    <location>
        <begin position="62"/>
        <end position="89"/>
    </location>
</feature>
<feature type="repeat" description="WD" evidence="12">
    <location>
        <begin position="107"/>
        <end position="148"/>
    </location>
</feature>
<keyword evidence="15" id="KW-1185">Reference proteome</keyword>
<keyword evidence="2 11" id="KW-0963">Cytoplasm</keyword>
<keyword evidence="5 11" id="KW-0493">Microtubule</keyword>
<dbReference type="STRING" id="5627.A0A1C7M6Q5"/>
<comment type="subcellular location">
    <subcellularLocation>
        <location evidence="11">Cytoplasm</location>
        <location evidence="11">Cytoskeleton</location>
    </subcellularLocation>
    <subcellularLocation>
        <location evidence="11">Cytoplasm</location>
        <location evidence="11">Cytoskeleton</location>
        <location evidence="11">Spindle pole</location>
    </subcellularLocation>
    <text evidence="11">Localizes to the plus ends of microtubules at the hyphal tip and the mitotic spindle poles.</text>
</comment>
<feature type="repeat" description="WD" evidence="12">
    <location>
        <begin position="149"/>
        <end position="181"/>
    </location>
</feature>
<protein>
    <recommendedName>
        <fullName evidence="11">Nuclear distribution protein PAC1</fullName>
    </recommendedName>
    <alternativeName>
        <fullName evidence="11">Lissencephaly-1 homolog</fullName>
        <shortName evidence="11">LIS-1</shortName>
    </alternativeName>
    <alternativeName>
        <fullName evidence="11">nudF homolog</fullName>
    </alternativeName>
</protein>
<dbReference type="GO" id="GO:0000132">
    <property type="term" value="P:establishment of mitotic spindle orientation"/>
    <property type="evidence" value="ECO:0007669"/>
    <property type="project" value="UniProtKB-UniRule"/>
</dbReference>
<sequence>MAMMSILTDRQKEELHKSIMEYLHAQNLPQALAALQSELGMDYKPDPKSRYCGILEKKWVSVIRLQKKIMELENRNAALQEELASAPARRTTSQNDWIPRPPARYTLTGHRAPITRVAFHPVFSLLASSSEDTTVKIWDWESGNFERTLKGHTREVWGVDFDSKGDRLVSCSSDLTIKLWDTQQWDNPGYSGKTLHGHEHTVSTVRFLPGDDFIVSASRDKTIRVWEVATTFCIRTITGHDNWVRMVVPSSDGLLLASCSNDNTGRIWDTKSGATKVELRGHEHNVEIVAFAPIISYAAIRELTGTASNSNVPGAYVVTGSRDKLIKLWDAHSGQELKSFAGHNDWIRGLVFHPSGKYLVSASDDKTMRVWELSTGRCIRTIDAHTHFVTCLAWGPPLQQGSDQKSNDRVGEESDRRASVIATGSVDQTIRLWMP</sequence>
<dbReference type="AlphaFoldDB" id="A0A1C7M6Q5"/>
<dbReference type="PROSITE" id="PS00678">
    <property type="entry name" value="WD_REPEATS_1"/>
    <property type="match status" value="2"/>
</dbReference>
<gene>
    <name evidence="14" type="primary">PAC1-1</name>
    <name evidence="11" type="synonym">LIS1</name>
    <name evidence="11" type="synonym">PAC1</name>
    <name evidence="14" type="ORF">A0H81_07837</name>
</gene>
<dbReference type="GO" id="GO:0023052">
    <property type="term" value="P:signaling"/>
    <property type="evidence" value="ECO:0007669"/>
    <property type="project" value="UniProtKB-ARBA"/>
</dbReference>
<dbReference type="GO" id="GO:0051012">
    <property type="term" value="P:microtubule sliding"/>
    <property type="evidence" value="ECO:0007669"/>
    <property type="project" value="UniProtKB-UniRule"/>
</dbReference>
<dbReference type="GO" id="GO:0005874">
    <property type="term" value="C:microtubule"/>
    <property type="evidence" value="ECO:0007669"/>
    <property type="project" value="UniProtKB-KW"/>
</dbReference>
<dbReference type="GO" id="GO:0000922">
    <property type="term" value="C:spindle pole"/>
    <property type="evidence" value="ECO:0007669"/>
    <property type="project" value="UniProtKB-SubCell"/>
</dbReference>
<dbReference type="GO" id="GO:0005737">
    <property type="term" value="C:cytoplasm"/>
    <property type="evidence" value="ECO:0007669"/>
    <property type="project" value="UniProtKB-UniRule"/>
</dbReference>
<keyword evidence="3 12" id="KW-0853">WD repeat</keyword>
<organism evidence="14 15">
    <name type="scientific">Grifola frondosa</name>
    <name type="common">Maitake</name>
    <name type="synonym">Polyporus frondosus</name>
    <dbReference type="NCBI Taxonomy" id="5627"/>
    <lineage>
        <taxon>Eukaryota</taxon>
        <taxon>Fungi</taxon>
        <taxon>Dikarya</taxon>
        <taxon>Basidiomycota</taxon>
        <taxon>Agaricomycotina</taxon>
        <taxon>Agaricomycetes</taxon>
        <taxon>Polyporales</taxon>
        <taxon>Grifolaceae</taxon>
        <taxon>Grifola</taxon>
    </lineage>
</organism>
<name>A0A1C7M6Q5_GRIFR</name>
<keyword evidence="1 11" id="KW-0813">Transport</keyword>
<keyword evidence="7 11" id="KW-0498">Mitosis</keyword>
<dbReference type="InterPro" id="IPR006594">
    <property type="entry name" value="LisH"/>
</dbReference>
<dbReference type="EMBL" id="LUGG01000009">
    <property type="protein sequence ID" value="OBZ72187.1"/>
    <property type="molecule type" value="Genomic_DNA"/>
</dbReference>
<comment type="domain">
    <text evidence="11">Dimerization mediated by the LisH domain may be required to activate dynein.</text>
</comment>
<dbReference type="GO" id="GO:0051301">
    <property type="term" value="P:cell division"/>
    <property type="evidence" value="ECO:0007669"/>
    <property type="project" value="UniProtKB-KW"/>
</dbReference>
<dbReference type="InterPro" id="IPR037190">
    <property type="entry name" value="LIS1_N"/>
</dbReference>
<keyword evidence="8 11" id="KW-0175">Coiled coil</keyword>
<dbReference type="InterPro" id="IPR015943">
    <property type="entry name" value="WD40/YVTN_repeat-like_dom_sf"/>
</dbReference>
<keyword evidence="10 11" id="KW-0131">Cell cycle</keyword>
<dbReference type="PROSITE" id="PS50294">
    <property type="entry name" value="WD_REPEATS_REGION"/>
    <property type="match status" value="5"/>
</dbReference>
<evidence type="ECO:0000313" key="15">
    <source>
        <dbReference type="Proteomes" id="UP000092993"/>
    </source>
</evidence>
<dbReference type="SUPFAM" id="SSF109925">
    <property type="entry name" value="Lissencephaly-1 protein (Lis-1, PAF-AH alpha) N-terminal domain"/>
    <property type="match status" value="1"/>
</dbReference>
<dbReference type="PANTHER" id="PTHR22847">
    <property type="entry name" value="WD40 REPEAT PROTEIN"/>
    <property type="match status" value="1"/>
</dbReference>
<dbReference type="PANTHER" id="PTHR22847:SF637">
    <property type="entry name" value="WD REPEAT DOMAIN 5B"/>
    <property type="match status" value="1"/>
</dbReference>
<evidence type="ECO:0000256" key="1">
    <source>
        <dbReference type="ARBA" id="ARBA00022448"/>
    </source>
</evidence>
<evidence type="ECO:0000256" key="2">
    <source>
        <dbReference type="ARBA" id="ARBA00022490"/>
    </source>
</evidence>
<dbReference type="FunFam" id="1.20.960.30:FF:000002">
    <property type="entry name" value="Platelet-activating factor acetylhydrolase ib"/>
    <property type="match status" value="1"/>
</dbReference>
<accession>A0A1C7M6Q5</accession>
<dbReference type="GO" id="GO:0070840">
    <property type="term" value="F:dynein complex binding"/>
    <property type="evidence" value="ECO:0007669"/>
    <property type="project" value="UniProtKB-UniRule"/>
</dbReference>
<evidence type="ECO:0000256" key="5">
    <source>
        <dbReference type="ARBA" id="ARBA00022701"/>
    </source>
</evidence>
<comment type="subunit">
    <text evidence="11">Self-associates. Interacts with NDL1 and dynein.</text>
</comment>
<feature type="repeat" description="WD" evidence="12">
    <location>
        <begin position="195"/>
        <end position="236"/>
    </location>
</feature>
<dbReference type="PIRSF" id="PIRSF037647">
    <property type="entry name" value="Dynein_regulator_Lis1"/>
    <property type="match status" value="1"/>
</dbReference>
<dbReference type="InterPro" id="IPR056795">
    <property type="entry name" value="PAC1-like_LisH-like_dom"/>
</dbReference>
<dbReference type="HAMAP" id="MF_03141">
    <property type="entry name" value="lis1"/>
    <property type="match status" value="1"/>
</dbReference>
<dbReference type="PRINTS" id="PR00320">
    <property type="entry name" value="GPROTEINBRPT"/>
</dbReference>
<comment type="similarity">
    <text evidence="11">Belongs to the WD repeat LIS1/nudF family.</text>
</comment>
<dbReference type="PROSITE" id="PS50082">
    <property type="entry name" value="WD_REPEATS_2"/>
    <property type="match status" value="6"/>
</dbReference>
<feature type="repeat" description="WD" evidence="12">
    <location>
        <begin position="237"/>
        <end position="278"/>
    </location>
</feature>
<evidence type="ECO:0000256" key="10">
    <source>
        <dbReference type="ARBA" id="ARBA00023306"/>
    </source>
</evidence>
<dbReference type="OMA" id="RGTCLMT"/>
<evidence type="ECO:0000256" key="12">
    <source>
        <dbReference type="PROSITE-ProRule" id="PRU00221"/>
    </source>
</evidence>
<dbReference type="SMART" id="SM00320">
    <property type="entry name" value="WD40"/>
    <property type="match status" value="7"/>
</dbReference>
<reference evidence="14 15" key="1">
    <citation type="submission" date="2016-03" db="EMBL/GenBank/DDBJ databases">
        <title>Whole genome sequencing of Grifola frondosa 9006-11.</title>
        <authorList>
            <person name="Min B."/>
            <person name="Park H."/>
            <person name="Kim J.-G."/>
            <person name="Cho H."/>
            <person name="Oh Y.-L."/>
            <person name="Kong W.-S."/>
            <person name="Choi I.-G."/>
        </authorList>
    </citation>
    <scope>NUCLEOTIDE SEQUENCE [LARGE SCALE GENOMIC DNA]</scope>
    <source>
        <strain evidence="14 15">9006-11</strain>
    </source>
</reference>
<feature type="domain" description="PAC1-like LisH-like dimerisation" evidence="13">
    <location>
        <begin position="9"/>
        <end position="43"/>
    </location>
</feature>
<dbReference type="FunFam" id="2.130.10.10:FF:000342">
    <property type="entry name" value="Nuclear distribution protein PAC1"/>
    <property type="match status" value="1"/>
</dbReference>
<proteinExistence type="inferred from homology"/>
<evidence type="ECO:0000313" key="14">
    <source>
        <dbReference type="EMBL" id="OBZ72187.1"/>
    </source>
</evidence>
<evidence type="ECO:0000256" key="11">
    <source>
        <dbReference type="HAMAP-Rule" id="MF_03141"/>
    </source>
</evidence>
<dbReference type="GO" id="GO:0007154">
    <property type="term" value="P:cell communication"/>
    <property type="evidence" value="ECO:0007669"/>
    <property type="project" value="UniProtKB-ARBA"/>
</dbReference>
<keyword evidence="6" id="KW-0677">Repeat</keyword>
<dbReference type="Pfam" id="PF24951">
    <property type="entry name" value="LisH_PAC1"/>
    <property type="match status" value="1"/>
</dbReference>
<dbReference type="GO" id="GO:0005634">
    <property type="term" value="C:nucleus"/>
    <property type="evidence" value="ECO:0007669"/>
    <property type="project" value="TreeGrafter"/>
</dbReference>
<evidence type="ECO:0000256" key="7">
    <source>
        <dbReference type="ARBA" id="ARBA00022776"/>
    </source>
</evidence>
<evidence type="ECO:0000256" key="9">
    <source>
        <dbReference type="ARBA" id="ARBA00023212"/>
    </source>
</evidence>
<dbReference type="Proteomes" id="UP000092993">
    <property type="component" value="Unassembled WGS sequence"/>
</dbReference>
<evidence type="ECO:0000256" key="8">
    <source>
        <dbReference type="ARBA" id="ARBA00023054"/>
    </source>
</evidence>
<evidence type="ECO:0000256" key="6">
    <source>
        <dbReference type="ARBA" id="ARBA00022737"/>
    </source>
</evidence>
<dbReference type="InterPro" id="IPR036322">
    <property type="entry name" value="WD40_repeat_dom_sf"/>
</dbReference>
<dbReference type="GO" id="GO:1990234">
    <property type="term" value="C:transferase complex"/>
    <property type="evidence" value="ECO:0007669"/>
    <property type="project" value="UniProtKB-ARBA"/>
</dbReference>
<keyword evidence="9 11" id="KW-0206">Cytoskeleton</keyword>
<dbReference type="InterPro" id="IPR017252">
    <property type="entry name" value="Dynein_regulator_LIS1"/>
</dbReference>
<dbReference type="CDD" id="cd00200">
    <property type="entry name" value="WD40"/>
    <property type="match status" value="1"/>
</dbReference>
<keyword evidence="4 11" id="KW-0132">Cell division</keyword>
<dbReference type="Pfam" id="PF00400">
    <property type="entry name" value="WD40"/>
    <property type="match status" value="7"/>
</dbReference>
<feature type="repeat" description="WD" evidence="12">
    <location>
        <begin position="314"/>
        <end position="339"/>
    </location>
</feature>
<dbReference type="InterPro" id="IPR001680">
    <property type="entry name" value="WD40_rpt"/>
</dbReference>
<dbReference type="InterPro" id="IPR019775">
    <property type="entry name" value="WD40_repeat_CS"/>
</dbReference>
<evidence type="ECO:0000256" key="3">
    <source>
        <dbReference type="ARBA" id="ARBA00022574"/>
    </source>
</evidence>
<dbReference type="GO" id="GO:0005875">
    <property type="term" value="C:microtubule associated complex"/>
    <property type="evidence" value="ECO:0007669"/>
    <property type="project" value="UniProtKB-UniRule"/>
</dbReference>
<feature type="repeat" description="WD" evidence="12">
    <location>
        <begin position="340"/>
        <end position="381"/>
    </location>
</feature>
<dbReference type="Gene3D" id="2.130.10.10">
    <property type="entry name" value="YVTN repeat-like/Quinoprotein amine dehydrogenase"/>
    <property type="match status" value="1"/>
</dbReference>
<comment type="function">
    <text evidence="11">Positively regulates the activity of the minus-end directed microtubule motor protein dynein. May enhance dynein-mediated microtubule sliding by targeting dynein to the microtubule plus end. Required for nuclear migration during vegetative growth as well as development. Required for retrograde early endosome (EE) transport from the hyphal tip. Required for localization of dynein to the mitotic spindle poles. Recruits additional proteins to the dynein complex at SPBs.</text>
</comment>
<evidence type="ECO:0000259" key="13">
    <source>
        <dbReference type="Pfam" id="PF24951"/>
    </source>
</evidence>
<dbReference type="Gene3D" id="1.20.960.30">
    <property type="match status" value="1"/>
</dbReference>
<dbReference type="OrthoDB" id="10264588at2759"/>
<comment type="caution">
    <text evidence="14">The sequence shown here is derived from an EMBL/GenBank/DDBJ whole genome shotgun (WGS) entry which is preliminary data.</text>
</comment>
<dbReference type="PROSITE" id="PS50896">
    <property type="entry name" value="LISH"/>
    <property type="match status" value="1"/>
</dbReference>